<sequence>MLRARFLARAALAATALLVTACAGDPGGPAGPTPEAVAPARLGRTLPDDPVRMVLPAVGAETRWTQGLDVFGRQVGRAATARCAERKGIALPADIPPAFIRFFELPDLDFVARHGLSASAEVPAVASSSGPARTGSAAEVDACRAEGTKAAATVRDLYVPLQQQWFGRLTSLRDDPAVLKAQRGLPDCLAARGVPARDEQTFMSLADARQQRAAAADLPATERALGSTYAACMRPVEAVREPARLRLRTRFLAEHAAEIRTLRTTFFPALRSAERDYGVPLVFPEP</sequence>
<proteinExistence type="predicted"/>
<name>A0A5N8VCQ2_9ACTN</name>
<dbReference type="RefSeq" id="WP_152888998.1">
    <property type="nucleotide sequence ID" value="NZ_VJZD01000062.1"/>
</dbReference>
<feature type="chain" id="PRO_5024809480" evidence="1">
    <location>
        <begin position="24"/>
        <end position="286"/>
    </location>
</feature>
<comment type="caution">
    <text evidence="2">The sequence shown here is derived from an EMBL/GenBank/DDBJ whole genome shotgun (WGS) entry which is preliminary data.</text>
</comment>
<dbReference type="OrthoDB" id="4230911at2"/>
<dbReference type="EMBL" id="VJZD01000062">
    <property type="protein sequence ID" value="MPY33031.1"/>
    <property type="molecule type" value="Genomic_DNA"/>
</dbReference>
<reference evidence="2 3" key="1">
    <citation type="submission" date="2019-07" db="EMBL/GenBank/DDBJ databases">
        <title>New species of Amycolatopsis and Streptomyces.</title>
        <authorList>
            <person name="Duangmal K."/>
            <person name="Teo W.F.A."/>
            <person name="Lipun K."/>
        </authorList>
    </citation>
    <scope>NUCLEOTIDE SEQUENCE [LARGE SCALE GENOMIC DNA]</scope>
    <source>
        <strain evidence="2 3">NBRC 109810</strain>
    </source>
</reference>
<evidence type="ECO:0000256" key="1">
    <source>
        <dbReference type="SAM" id="SignalP"/>
    </source>
</evidence>
<evidence type="ECO:0000313" key="3">
    <source>
        <dbReference type="Proteomes" id="UP000325849"/>
    </source>
</evidence>
<keyword evidence="3" id="KW-1185">Reference proteome</keyword>
<dbReference type="AlphaFoldDB" id="A0A5N8VCQ2"/>
<accession>A0A5N8VCQ2</accession>
<organism evidence="2 3">
    <name type="scientific">Streptomyces adustus</name>
    <dbReference type="NCBI Taxonomy" id="1609272"/>
    <lineage>
        <taxon>Bacteria</taxon>
        <taxon>Bacillati</taxon>
        <taxon>Actinomycetota</taxon>
        <taxon>Actinomycetes</taxon>
        <taxon>Kitasatosporales</taxon>
        <taxon>Streptomycetaceae</taxon>
        <taxon>Streptomyces</taxon>
    </lineage>
</organism>
<feature type="signal peptide" evidence="1">
    <location>
        <begin position="1"/>
        <end position="23"/>
    </location>
</feature>
<dbReference type="Proteomes" id="UP000325849">
    <property type="component" value="Unassembled WGS sequence"/>
</dbReference>
<keyword evidence="1" id="KW-0732">Signal</keyword>
<dbReference type="PROSITE" id="PS51257">
    <property type="entry name" value="PROKAR_LIPOPROTEIN"/>
    <property type="match status" value="1"/>
</dbReference>
<gene>
    <name evidence="2" type="ORF">FNH09_17715</name>
</gene>
<evidence type="ECO:0000313" key="2">
    <source>
        <dbReference type="EMBL" id="MPY33031.1"/>
    </source>
</evidence>
<protein>
    <submittedName>
        <fullName evidence="2">Uncharacterized protein</fullName>
    </submittedName>
</protein>